<dbReference type="EMBL" id="ML995979">
    <property type="protein sequence ID" value="KAF2763654.1"/>
    <property type="molecule type" value="Genomic_DNA"/>
</dbReference>
<dbReference type="GO" id="GO:0012505">
    <property type="term" value="C:endomembrane system"/>
    <property type="evidence" value="ECO:0007669"/>
    <property type="project" value="UniProtKB-SubCell"/>
</dbReference>
<keyword evidence="4 6" id="KW-0472">Membrane</keyword>
<dbReference type="AlphaFoldDB" id="A0A6G1KU76"/>
<keyword evidence="3 6" id="KW-1133">Transmembrane helix</keyword>
<evidence type="ECO:0000256" key="5">
    <source>
        <dbReference type="SAM" id="MobiDB-lite"/>
    </source>
</evidence>
<gene>
    <name evidence="8" type="ORF">EJ03DRAFT_283703</name>
</gene>
<sequence length="189" mass="21628">MNHRGLSQDAIPELEPAHTIGERPETASDDEREATELHGIKSRDETRRVSRIISPDGPAVYWWDPVWKFWRHHVRISVPHDDCRDHLANERTYLGYYRTSAALSMLGVVISQLYRLQHVANPSAVFGYYLLSKPIACLFQGSAIFVVLLGTIRFYRQQKAMSIGKVHAGGWEVTVMSAFMFLVSMRVLR</sequence>
<evidence type="ECO:0000256" key="4">
    <source>
        <dbReference type="ARBA" id="ARBA00023136"/>
    </source>
</evidence>
<dbReference type="InterPro" id="IPR052053">
    <property type="entry name" value="IM_YidH-like"/>
</dbReference>
<evidence type="ECO:0000256" key="6">
    <source>
        <dbReference type="SAM" id="Phobius"/>
    </source>
</evidence>
<dbReference type="Pfam" id="PF02656">
    <property type="entry name" value="DUF202"/>
    <property type="match status" value="1"/>
</dbReference>
<feature type="domain" description="DUF202" evidence="7">
    <location>
        <begin position="84"/>
        <end position="160"/>
    </location>
</feature>
<proteinExistence type="predicted"/>
<evidence type="ECO:0000256" key="2">
    <source>
        <dbReference type="ARBA" id="ARBA00022692"/>
    </source>
</evidence>
<dbReference type="OrthoDB" id="199599at2759"/>
<evidence type="ECO:0000313" key="9">
    <source>
        <dbReference type="Proteomes" id="UP000799436"/>
    </source>
</evidence>
<dbReference type="PANTHER" id="PTHR34187">
    <property type="entry name" value="FGR18P"/>
    <property type="match status" value="1"/>
</dbReference>
<organism evidence="8 9">
    <name type="scientific">Teratosphaeria nubilosa</name>
    <dbReference type="NCBI Taxonomy" id="161662"/>
    <lineage>
        <taxon>Eukaryota</taxon>
        <taxon>Fungi</taxon>
        <taxon>Dikarya</taxon>
        <taxon>Ascomycota</taxon>
        <taxon>Pezizomycotina</taxon>
        <taxon>Dothideomycetes</taxon>
        <taxon>Dothideomycetidae</taxon>
        <taxon>Mycosphaerellales</taxon>
        <taxon>Teratosphaeriaceae</taxon>
        <taxon>Teratosphaeria</taxon>
    </lineage>
</organism>
<dbReference type="PANTHER" id="PTHR34187:SF1">
    <property type="entry name" value="DUF202 DOMAIN-CONTAINING PROTEIN"/>
    <property type="match status" value="1"/>
</dbReference>
<name>A0A6G1KU76_9PEZI</name>
<evidence type="ECO:0000259" key="7">
    <source>
        <dbReference type="Pfam" id="PF02656"/>
    </source>
</evidence>
<dbReference type="InterPro" id="IPR003807">
    <property type="entry name" value="DUF202"/>
</dbReference>
<feature type="region of interest" description="Disordered" evidence="5">
    <location>
        <begin position="1"/>
        <end position="40"/>
    </location>
</feature>
<evidence type="ECO:0000313" key="8">
    <source>
        <dbReference type="EMBL" id="KAF2763654.1"/>
    </source>
</evidence>
<keyword evidence="2 6" id="KW-0812">Transmembrane</keyword>
<feature type="transmembrane region" description="Helical" evidence="6">
    <location>
        <begin position="170"/>
        <end position="188"/>
    </location>
</feature>
<feature type="transmembrane region" description="Helical" evidence="6">
    <location>
        <begin position="126"/>
        <end position="149"/>
    </location>
</feature>
<accession>A0A6G1KU76</accession>
<keyword evidence="9" id="KW-1185">Reference proteome</keyword>
<evidence type="ECO:0000256" key="3">
    <source>
        <dbReference type="ARBA" id="ARBA00022989"/>
    </source>
</evidence>
<protein>
    <recommendedName>
        <fullName evidence="7">DUF202 domain-containing protein</fullName>
    </recommendedName>
</protein>
<feature type="transmembrane region" description="Helical" evidence="6">
    <location>
        <begin position="94"/>
        <end position="114"/>
    </location>
</feature>
<reference evidence="8" key="1">
    <citation type="journal article" date="2020" name="Stud. Mycol.">
        <title>101 Dothideomycetes genomes: a test case for predicting lifestyles and emergence of pathogens.</title>
        <authorList>
            <person name="Haridas S."/>
            <person name="Albert R."/>
            <person name="Binder M."/>
            <person name="Bloem J."/>
            <person name="Labutti K."/>
            <person name="Salamov A."/>
            <person name="Andreopoulos B."/>
            <person name="Baker S."/>
            <person name="Barry K."/>
            <person name="Bills G."/>
            <person name="Bluhm B."/>
            <person name="Cannon C."/>
            <person name="Castanera R."/>
            <person name="Culley D."/>
            <person name="Daum C."/>
            <person name="Ezra D."/>
            <person name="Gonzalez J."/>
            <person name="Henrissat B."/>
            <person name="Kuo A."/>
            <person name="Liang C."/>
            <person name="Lipzen A."/>
            <person name="Lutzoni F."/>
            <person name="Magnuson J."/>
            <person name="Mondo S."/>
            <person name="Nolan M."/>
            <person name="Ohm R."/>
            <person name="Pangilinan J."/>
            <person name="Park H.-J."/>
            <person name="Ramirez L."/>
            <person name="Alfaro M."/>
            <person name="Sun H."/>
            <person name="Tritt A."/>
            <person name="Yoshinaga Y."/>
            <person name="Zwiers L.-H."/>
            <person name="Turgeon B."/>
            <person name="Goodwin S."/>
            <person name="Spatafora J."/>
            <person name="Crous P."/>
            <person name="Grigoriev I."/>
        </authorList>
    </citation>
    <scope>NUCLEOTIDE SEQUENCE</scope>
    <source>
        <strain evidence="8">CBS 116005</strain>
    </source>
</reference>
<dbReference type="Proteomes" id="UP000799436">
    <property type="component" value="Unassembled WGS sequence"/>
</dbReference>
<comment type="subcellular location">
    <subcellularLocation>
        <location evidence="1">Endomembrane system</location>
        <topology evidence="1">Multi-pass membrane protein</topology>
    </subcellularLocation>
</comment>
<evidence type="ECO:0000256" key="1">
    <source>
        <dbReference type="ARBA" id="ARBA00004127"/>
    </source>
</evidence>